<accession>A0ABR8U408</accession>
<evidence type="ECO:0000313" key="3">
    <source>
        <dbReference type="Proteomes" id="UP000655570"/>
    </source>
</evidence>
<dbReference type="Proteomes" id="UP000655570">
    <property type="component" value="Unassembled WGS sequence"/>
</dbReference>
<gene>
    <name evidence="2" type="ORF">H9641_18955</name>
</gene>
<keyword evidence="3" id="KW-1185">Reference proteome</keyword>
<keyword evidence="1" id="KW-0812">Transmembrane</keyword>
<dbReference type="RefSeq" id="WP_191805965.1">
    <property type="nucleotide sequence ID" value="NZ_JACSQF010000029.1"/>
</dbReference>
<proteinExistence type="predicted"/>
<protein>
    <submittedName>
        <fullName evidence="2">Uncharacterized protein</fullName>
    </submittedName>
</protein>
<name>A0ABR8U408_9CELL</name>
<organism evidence="2 3">
    <name type="scientific">Oerskovia merdavium</name>
    <dbReference type="NCBI Taxonomy" id="2762227"/>
    <lineage>
        <taxon>Bacteria</taxon>
        <taxon>Bacillati</taxon>
        <taxon>Actinomycetota</taxon>
        <taxon>Actinomycetes</taxon>
        <taxon>Micrococcales</taxon>
        <taxon>Cellulomonadaceae</taxon>
        <taxon>Oerskovia</taxon>
    </lineage>
</organism>
<comment type="caution">
    <text evidence="2">The sequence shown here is derived from an EMBL/GenBank/DDBJ whole genome shotgun (WGS) entry which is preliminary data.</text>
</comment>
<feature type="transmembrane region" description="Helical" evidence="1">
    <location>
        <begin position="20"/>
        <end position="53"/>
    </location>
</feature>
<evidence type="ECO:0000313" key="2">
    <source>
        <dbReference type="EMBL" id="MBD7982779.1"/>
    </source>
</evidence>
<evidence type="ECO:0000256" key="1">
    <source>
        <dbReference type="SAM" id="Phobius"/>
    </source>
</evidence>
<reference evidence="2 3" key="1">
    <citation type="submission" date="2020-08" db="EMBL/GenBank/DDBJ databases">
        <title>A Genomic Blueprint of the Chicken Gut Microbiome.</title>
        <authorList>
            <person name="Gilroy R."/>
            <person name="Ravi A."/>
            <person name="Getino M."/>
            <person name="Pursley I."/>
            <person name="Horton D.L."/>
            <person name="Alikhan N.-F."/>
            <person name="Baker D."/>
            <person name="Gharbi K."/>
            <person name="Hall N."/>
            <person name="Watson M."/>
            <person name="Adriaenssens E.M."/>
            <person name="Foster-Nyarko E."/>
            <person name="Jarju S."/>
            <person name="Secka A."/>
            <person name="Antonio M."/>
            <person name="Oren A."/>
            <person name="Chaudhuri R."/>
            <person name="La Ragione R.M."/>
            <person name="Hildebrand F."/>
            <person name="Pallen M.J."/>
        </authorList>
    </citation>
    <scope>NUCLEOTIDE SEQUENCE [LARGE SCALE GENOMIC DNA]</scope>
    <source>
        <strain evidence="2 3">Sa2CUA9</strain>
    </source>
</reference>
<sequence>MSLPHPVPPADEPDDGSLLAAVAASLVLATGCLILLVHSWILASWAVVALVVASIGLAPRSRRRMVVLTVAGGPLVVLVGWWLVAVLAPVFD</sequence>
<keyword evidence="1" id="KW-1133">Transmembrane helix</keyword>
<feature type="transmembrane region" description="Helical" evidence="1">
    <location>
        <begin position="65"/>
        <end position="91"/>
    </location>
</feature>
<dbReference type="EMBL" id="JACSQF010000029">
    <property type="protein sequence ID" value="MBD7982779.1"/>
    <property type="molecule type" value="Genomic_DNA"/>
</dbReference>
<keyword evidence="1" id="KW-0472">Membrane</keyword>